<organism evidence="6 7">
    <name type="scientific">Acetobacter estunensis</name>
    <dbReference type="NCBI Taxonomy" id="104097"/>
    <lineage>
        <taxon>Bacteria</taxon>
        <taxon>Pseudomonadati</taxon>
        <taxon>Pseudomonadota</taxon>
        <taxon>Alphaproteobacteria</taxon>
        <taxon>Acetobacterales</taxon>
        <taxon>Acetobacteraceae</taxon>
        <taxon>Acetobacter</taxon>
    </lineage>
</organism>
<comment type="similarity">
    <text evidence="2">Belongs to the RecX family.</text>
</comment>
<keyword evidence="4" id="KW-0963">Cytoplasm</keyword>
<proteinExistence type="inferred from homology"/>
<evidence type="ECO:0000256" key="4">
    <source>
        <dbReference type="ARBA" id="ARBA00022490"/>
    </source>
</evidence>
<reference evidence="6" key="1">
    <citation type="submission" date="2019-11" db="EMBL/GenBank/DDBJ databases">
        <title>Description of new Acetobacter species.</title>
        <authorList>
            <person name="Cleenwerck I."/>
            <person name="Sombolestani A.S."/>
        </authorList>
    </citation>
    <scope>NUCLEOTIDE SEQUENCE</scope>
    <source>
        <strain evidence="6">LMG 1626</strain>
    </source>
</reference>
<evidence type="ECO:0000256" key="1">
    <source>
        <dbReference type="ARBA" id="ARBA00004496"/>
    </source>
</evidence>
<dbReference type="RefSeq" id="WP_166313142.1">
    <property type="nucleotide sequence ID" value="NZ_WOTH01000004.1"/>
</dbReference>
<dbReference type="AlphaFoldDB" id="A0A967B5X6"/>
<evidence type="ECO:0000259" key="5">
    <source>
        <dbReference type="Pfam" id="PF02631"/>
    </source>
</evidence>
<feature type="domain" description="RecX second three-helical" evidence="5">
    <location>
        <begin position="89"/>
        <end position="128"/>
    </location>
</feature>
<name>A0A967B5X6_9PROT</name>
<comment type="subcellular location">
    <subcellularLocation>
        <location evidence="1">Cytoplasm</location>
    </subcellularLocation>
</comment>
<dbReference type="EMBL" id="WOTH01000004">
    <property type="protein sequence ID" value="NHO52999.1"/>
    <property type="molecule type" value="Genomic_DNA"/>
</dbReference>
<evidence type="ECO:0000256" key="3">
    <source>
        <dbReference type="ARBA" id="ARBA00018111"/>
    </source>
</evidence>
<sequence>MSRPPSRTPRPVGPPPDAASLRAAALAHVARFASTERGLAQVLERRITRWGRRAADDGQDISEVEAAVRDRLPLAATIAAEMVRLGAVDDAAFAKARTARLARSGLSRRAVQARLATKGLAPESIEQAVSTTLGDDEQARETELGAALVLARKRRVGPFSSDAPRPENMARIAGIFARAGFSHDTVRTALSMDREEAEDRIIALKTAL</sequence>
<comment type="caution">
    <text evidence="6">The sequence shown here is derived from an EMBL/GenBank/DDBJ whole genome shotgun (WGS) entry which is preliminary data.</text>
</comment>
<keyword evidence="7" id="KW-1185">Reference proteome</keyword>
<dbReference type="InterPro" id="IPR053924">
    <property type="entry name" value="RecX_HTH_2nd"/>
</dbReference>
<evidence type="ECO:0000313" key="6">
    <source>
        <dbReference type="EMBL" id="NHO52999.1"/>
    </source>
</evidence>
<accession>A0A967B5X6</accession>
<protein>
    <recommendedName>
        <fullName evidence="3">Regulatory protein RecX</fullName>
    </recommendedName>
</protein>
<evidence type="ECO:0000313" key="7">
    <source>
        <dbReference type="Proteomes" id="UP000597459"/>
    </source>
</evidence>
<dbReference type="Proteomes" id="UP000597459">
    <property type="component" value="Unassembled WGS sequence"/>
</dbReference>
<dbReference type="GO" id="GO:0005737">
    <property type="term" value="C:cytoplasm"/>
    <property type="evidence" value="ECO:0007669"/>
    <property type="project" value="UniProtKB-SubCell"/>
</dbReference>
<dbReference type="Pfam" id="PF02631">
    <property type="entry name" value="RecX_HTH2"/>
    <property type="match status" value="1"/>
</dbReference>
<evidence type="ECO:0000256" key="2">
    <source>
        <dbReference type="ARBA" id="ARBA00009695"/>
    </source>
</evidence>
<gene>
    <name evidence="6" type="ORF">GOB87_03355</name>
</gene>